<dbReference type="AlphaFoldDB" id="A0A4P9Y581"/>
<dbReference type="EMBL" id="KZ987910">
    <property type="protein sequence ID" value="RKP13974.1"/>
    <property type="molecule type" value="Genomic_DNA"/>
</dbReference>
<dbReference type="SUPFAM" id="SSF56219">
    <property type="entry name" value="DNase I-like"/>
    <property type="match status" value="1"/>
</dbReference>
<dbReference type="InterPro" id="IPR005135">
    <property type="entry name" value="Endo/exonuclease/phosphatase"/>
</dbReference>
<evidence type="ECO:0000313" key="2">
    <source>
        <dbReference type="EMBL" id="RKP13974.1"/>
    </source>
</evidence>
<name>A0A4P9Y581_9FUNG</name>
<keyword evidence="3" id="KW-1185">Reference proteome</keyword>
<evidence type="ECO:0000313" key="3">
    <source>
        <dbReference type="Proteomes" id="UP000267251"/>
    </source>
</evidence>
<dbReference type="Gene3D" id="3.60.10.10">
    <property type="entry name" value="Endonuclease/exonuclease/phosphatase"/>
    <property type="match status" value="1"/>
</dbReference>
<gene>
    <name evidence="2" type="ORF">BJ684DRAFT_19586</name>
</gene>
<dbReference type="InterPro" id="IPR036691">
    <property type="entry name" value="Endo/exonu/phosph_ase_sf"/>
</dbReference>
<dbReference type="GO" id="GO:0004527">
    <property type="term" value="F:exonuclease activity"/>
    <property type="evidence" value="ECO:0007669"/>
    <property type="project" value="UniProtKB-KW"/>
</dbReference>
<dbReference type="Pfam" id="PF03372">
    <property type="entry name" value="Exo_endo_phos"/>
    <property type="match status" value="1"/>
</dbReference>
<keyword evidence="2" id="KW-0540">Nuclease</keyword>
<organism evidence="2 3">
    <name type="scientific">Piptocephalis cylindrospora</name>
    <dbReference type="NCBI Taxonomy" id="1907219"/>
    <lineage>
        <taxon>Eukaryota</taxon>
        <taxon>Fungi</taxon>
        <taxon>Fungi incertae sedis</taxon>
        <taxon>Zoopagomycota</taxon>
        <taxon>Zoopagomycotina</taxon>
        <taxon>Zoopagomycetes</taxon>
        <taxon>Zoopagales</taxon>
        <taxon>Piptocephalidaceae</taxon>
        <taxon>Piptocephalis</taxon>
    </lineage>
</organism>
<dbReference type="Proteomes" id="UP000267251">
    <property type="component" value="Unassembled WGS sequence"/>
</dbReference>
<feature type="domain" description="Endonuclease/exonuclease/phosphatase" evidence="1">
    <location>
        <begin position="42"/>
        <end position="335"/>
    </location>
</feature>
<keyword evidence="2" id="KW-0269">Exonuclease</keyword>
<dbReference type="OrthoDB" id="200415at2759"/>
<accession>A0A4P9Y581</accession>
<keyword evidence="2" id="KW-0378">Hydrolase</keyword>
<evidence type="ECO:0000259" key="1">
    <source>
        <dbReference type="Pfam" id="PF03372"/>
    </source>
</evidence>
<proteinExistence type="predicted"/>
<keyword evidence="2" id="KW-0255">Endonuclease</keyword>
<reference evidence="3" key="1">
    <citation type="journal article" date="2018" name="Nat. Microbiol.">
        <title>Leveraging single-cell genomics to expand the fungal tree of life.</title>
        <authorList>
            <person name="Ahrendt S.R."/>
            <person name="Quandt C.A."/>
            <person name="Ciobanu D."/>
            <person name="Clum A."/>
            <person name="Salamov A."/>
            <person name="Andreopoulos B."/>
            <person name="Cheng J.F."/>
            <person name="Woyke T."/>
            <person name="Pelin A."/>
            <person name="Henrissat B."/>
            <person name="Reynolds N.K."/>
            <person name="Benny G.L."/>
            <person name="Smith M.E."/>
            <person name="James T.Y."/>
            <person name="Grigoriev I.V."/>
        </authorList>
    </citation>
    <scope>NUCLEOTIDE SEQUENCE [LARGE SCALE GENOMIC DNA]</scope>
</reference>
<protein>
    <submittedName>
        <fullName evidence="2">Endonuclease/exonuclease/phosphatase</fullName>
    </submittedName>
</protein>
<sequence>MASSFDSSEPYPLPGEILTLDCRRTHGAAEVMDELARPLRVVQWNVERNYEADAVLEELRRLDADVYFLQEIDIGCTRSGGRDHFTELCEGLECLGGFVCEFEELDSPLRSAAHAGGGVHGNAILTRFPATFRGLQHLPEAFDWEKRGASLGEPRKGSRYACVASIDVPWMDKPILGYSVHLEVFCGIVGRVGEFSSLMQDAHEHAGTHPHQLIFGDLNTMAHSIARLSPRFAQDRYRFLSLGWVESAWWHTHVLGFHVEDGPVNTLLGRGWSEEVASRVRNDGFWDPWDPVEDITICPKAYRGMFSGKLDWTLLRGWEVRNKDMGNDAYALSDHRWLMVEVVPDRVSGDAGALAQWRDRRILRRSNTRRGYGLSLWGLAGQGLLVAGVEFHRI</sequence>
<dbReference type="GO" id="GO:0004519">
    <property type="term" value="F:endonuclease activity"/>
    <property type="evidence" value="ECO:0007669"/>
    <property type="project" value="UniProtKB-KW"/>
</dbReference>